<evidence type="ECO:0000256" key="1">
    <source>
        <dbReference type="ARBA" id="ARBA00023015"/>
    </source>
</evidence>
<organism evidence="4 5">
    <name type="scientific">Carnobacterium maltaromaticum</name>
    <name type="common">Carnobacterium piscicola</name>
    <dbReference type="NCBI Taxonomy" id="2751"/>
    <lineage>
        <taxon>Bacteria</taxon>
        <taxon>Bacillati</taxon>
        <taxon>Bacillota</taxon>
        <taxon>Bacilli</taxon>
        <taxon>Lactobacillales</taxon>
        <taxon>Carnobacteriaceae</taxon>
        <taxon>Carnobacterium</taxon>
    </lineage>
</organism>
<sequence>MLNFLNDEYIRSFKALYFINNSSEPVSIDEIADQIGTVRKTVATILSIIKSDLVTLNFELRETNEKKYYLASKNETVIYLDDYLLICGKRSLLFSMVEKLFNKGSINTIQFCNDHYISQTTFSRGKKKLTELLEKSQLKLTNYVSDGIVGDEYQVRIFYFHFFNNFYYSSEWPFEDFQKMEVEYSVRMEKSNLFTNLASKQKRKLYYILSIMKKRINQGYGVDLVSLSFENNIQYERIYDFIESYLNVHEIRDPQVIKNETNFFICVLYTEDIVHLQTDYLEYLLDYSKDNPLNTEINTLWIQTFKKVIKYKLTLEEELDWHQELTKFHLATEFLYSDSSLFSNNLSNQSEDKFNHEIYQYTFKFYQALLKNETFHDFKEKRLKNVTDKFMVDHYYYYMYYSFLKLKQMKPVHLYIADSIGRIDKTILTKKLNLLFGENIKIVENNIQDETLILTSFDHIYPDSEEIIIFSYQDEQNFKKVIHRIHEKIYEQLINYTS</sequence>
<dbReference type="Gene3D" id="1.10.10.10">
    <property type="entry name" value="Winged helix-like DNA-binding domain superfamily/Winged helix DNA-binding domain"/>
    <property type="match status" value="1"/>
</dbReference>
<dbReference type="RefSeq" id="WP_322809291.1">
    <property type="nucleotide sequence ID" value="NZ_JAVBVO010000003.1"/>
</dbReference>
<feature type="domain" description="Mga helix-turn-helix" evidence="3">
    <location>
        <begin position="89"/>
        <end position="163"/>
    </location>
</feature>
<keyword evidence="1" id="KW-0805">Transcription regulation</keyword>
<dbReference type="AlphaFoldDB" id="A0AAW9JWB0"/>
<evidence type="ECO:0000259" key="3">
    <source>
        <dbReference type="Pfam" id="PF05043"/>
    </source>
</evidence>
<protein>
    <submittedName>
        <fullName evidence="4">Helix-turn-helix domain-containing protein</fullName>
    </submittedName>
</protein>
<dbReference type="PANTHER" id="PTHR30185">
    <property type="entry name" value="CRYPTIC BETA-GLUCOSIDE BGL OPERON ANTITERMINATOR"/>
    <property type="match status" value="1"/>
</dbReference>
<evidence type="ECO:0000313" key="4">
    <source>
        <dbReference type="EMBL" id="MDZ5759579.1"/>
    </source>
</evidence>
<evidence type="ECO:0000256" key="2">
    <source>
        <dbReference type="ARBA" id="ARBA00023163"/>
    </source>
</evidence>
<dbReference type="Proteomes" id="UP001290462">
    <property type="component" value="Unassembled WGS sequence"/>
</dbReference>
<dbReference type="InterPro" id="IPR050661">
    <property type="entry name" value="BglG_antiterminators"/>
</dbReference>
<dbReference type="InterPro" id="IPR007737">
    <property type="entry name" value="Mga_HTH"/>
</dbReference>
<dbReference type="PANTHER" id="PTHR30185:SF18">
    <property type="entry name" value="TRANSCRIPTIONAL REGULATOR MTLR"/>
    <property type="match status" value="1"/>
</dbReference>
<reference evidence="4" key="1">
    <citation type="submission" date="2023-08" db="EMBL/GenBank/DDBJ databases">
        <title>Genomic characterization of piscicolin 126 produced by Carnobacterium maltaromaticum CM22 strain isolated from salmon (Salmo salar).</title>
        <authorList>
            <person name="Gonzalez-Gragera E."/>
            <person name="Garcia-Lopez J.D."/>
            <person name="Teso-Perez C."/>
            <person name="Gimenez-Hernandez I."/>
            <person name="Peralta-Sanchez J.M."/>
            <person name="Valdivia E."/>
            <person name="Montalban-Lopez M."/>
            <person name="Martin-Platero A.M."/>
            <person name="Banos A."/>
            <person name="Martinez-Bueno M."/>
        </authorList>
    </citation>
    <scope>NUCLEOTIDE SEQUENCE</scope>
    <source>
        <strain evidence="4">CM22</strain>
    </source>
</reference>
<dbReference type="EMBL" id="JAVBVO010000003">
    <property type="protein sequence ID" value="MDZ5759579.1"/>
    <property type="molecule type" value="Genomic_DNA"/>
</dbReference>
<comment type="caution">
    <text evidence="4">The sequence shown here is derived from an EMBL/GenBank/DDBJ whole genome shotgun (WGS) entry which is preliminary data.</text>
</comment>
<keyword evidence="2" id="KW-0804">Transcription</keyword>
<proteinExistence type="predicted"/>
<gene>
    <name evidence="4" type="ORF">RAK27_13020</name>
</gene>
<accession>A0AAW9JWB0</accession>
<dbReference type="InterPro" id="IPR036388">
    <property type="entry name" value="WH-like_DNA-bd_sf"/>
</dbReference>
<evidence type="ECO:0000313" key="5">
    <source>
        <dbReference type="Proteomes" id="UP001290462"/>
    </source>
</evidence>
<name>A0AAW9JWB0_CARML</name>
<dbReference type="Pfam" id="PF05043">
    <property type="entry name" value="Mga"/>
    <property type="match status" value="1"/>
</dbReference>